<dbReference type="AlphaFoldDB" id="A0AA85JCF3"/>
<reference evidence="1" key="1">
    <citation type="submission" date="2022-06" db="EMBL/GenBank/DDBJ databases">
        <authorList>
            <person name="Berger JAMES D."/>
            <person name="Berger JAMES D."/>
        </authorList>
    </citation>
    <scope>NUCLEOTIDE SEQUENCE [LARGE SCALE GENOMIC DNA]</scope>
</reference>
<dbReference type="Proteomes" id="UP000050795">
    <property type="component" value="Unassembled WGS sequence"/>
</dbReference>
<organism evidence="1 2">
    <name type="scientific">Trichobilharzia regenti</name>
    <name type="common">Nasal bird schistosome</name>
    <dbReference type="NCBI Taxonomy" id="157069"/>
    <lineage>
        <taxon>Eukaryota</taxon>
        <taxon>Metazoa</taxon>
        <taxon>Spiralia</taxon>
        <taxon>Lophotrochozoa</taxon>
        <taxon>Platyhelminthes</taxon>
        <taxon>Trematoda</taxon>
        <taxon>Digenea</taxon>
        <taxon>Strigeidida</taxon>
        <taxon>Schistosomatoidea</taxon>
        <taxon>Schistosomatidae</taxon>
        <taxon>Trichobilharzia</taxon>
    </lineage>
</organism>
<reference evidence="2" key="2">
    <citation type="submission" date="2023-11" db="UniProtKB">
        <authorList>
            <consortium name="WormBaseParasite"/>
        </authorList>
    </citation>
    <scope>IDENTIFICATION</scope>
</reference>
<evidence type="ECO:0000313" key="1">
    <source>
        <dbReference type="Proteomes" id="UP000050795"/>
    </source>
</evidence>
<evidence type="ECO:0000313" key="2">
    <source>
        <dbReference type="WBParaSite" id="TREG1_142010.1"/>
    </source>
</evidence>
<name>A0AA85JCF3_TRIRE</name>
<protein>
    <submittedName>
        <fullName evidence="2">Uncharacterized protein</fullName>
    </submittedName>
</protein>
<dbReference type="WBParaSite" id="TREG1_142010.1">
    <property type="protein sequence ID" value="TREG1_142010.1"/>
    <property type="gene ID" value="TREG1_142010"/>
</dbReference>
<keyword evidence="1" id="KW-1185">Reference proteome</keyword>
<accession>A0AA85JCF3</accession>
<sequence length="100" mass="11278">MRSTSNKLQTLINSCLRSIPLKIRWPVRKDQQYASLGANEPSRNLLCNKYAGRNGGGLDRPYSEETNQQVTSVDKPLLKCNPKGKQRVGRQCEGDLEEVM</sequence>
<proteinExistence type="predicted"/>